<keyword evidence="1" id="KW-0732">Signal</keyword>
<dbReference type="Proteomes" id="UP000029120">
    <property type="component" value="Chromosome 8"/>
</dbReference>
<evidence type="ECO:0000256" key="1">
    <source>
        <dbReference type="SAM" id="SignalP"/>
    </source>
</evidence>
<protein>
    <submittedName>
        <fullName evidence="2">Uncharacterized protein</fullName>
    </submittedName>
</protein>
<accession>A0A087GDP0</accession>
<sequence length="139" mass="15052">MASRKALLGLLISLSCLWVAKALEGNAKVSVEVKDASTQQGTCNDDSMCRAQCPAGCAITQCIFQQCVCGQCKPLQPNSLVRGEIINEEMKDAMPQSARGGQPCNDDEICLKNCEDCKYAQCVLKQCVCIKCYLHPTLA</sequence>
<feature type="signal peptide" evidence="1">
    <location>
        <begin position="1"/>
        <end position="22"/>
    </location>
</feature>
<feature type="chain" id="PRO_5001821970" evidence="1">
    <location>
        <begin position="23"/>
        <end position="139"/>
    </location>
</feature>
<reference evidence="3" key="1">
    <citation type="journal article" date="2015" name="Nat. Plants">
        <title>Genome expansion of Arabis alpina linked with retrotransposition and reduced symmetric DNA methylation.</title>
        <authorList>
            <person name="Willing E.M."/>
            <person name="Rawat V."/>
            <person name="Mandakova T."/>
            <person name="Maumus F."/>
            <person name="James G.V."/>
            <person name="Nordstroem K.J."/>
            <person name="Becker C."/>
            <person name="Warthmann N."/>
            <person name="Chica C."/>
            <person name="Szarzynska B."/>
            <person name="Zytnicki M."/>
            <person name="Albani M.C."/>
            <person name="Kiefer C."/>
            <person name="Bergonzi S."/>
            <person name="Castaings L."/>
            <person name="Mateos J.L."/>
            <person name="Berns M.C."/>
            <person name="Bujdoso N."/>
            <person name="Piofczyk T."/>
            <person name="de Lorenzo L."/>
            <person name="Barrero-Sicilia C."/>
            <person name="Mateos I."/>
            <person name="Piednoel M."/>
            <person name="Hagmann J."/>
            <person name="Chen-Min-Tao R."/>
            <person name="Iglesias-Fernandez R."/>
            <person name="Schuster S.C."/>
            <person name="Alonso-Blanco C."/>
            <person name="Roudier F."/>
            <person name="Carbonero P."/>
            <person name="Paz-Ares J."/>
            <person name="Davis S.J."/>
            <person name="Pecinka A."/>
            <person name="Quesneville H."/>
            <person name="Colot V."/>
            <person name="Lysak M.A."/>
            <person name="Weigel D."/>
            <person name="Coupland G."/>
            <person name="Schneeberger K."/>
        </authorList>
    </citation>
    <scope>NUCLEOTIDE SEQUENCE [LARGE SCALE GENOMIC DNA]</scope>
    <source>
        <strain evidence="3">cv. Pajares</strain>
    </source>
</reference>
<evidence type="ECO:0000313" key="3">
    <source>
        <dbReference type="Proteomes" id="UP000029120"/>
    </source>
</evidence>
<dbReference type="PROSITE" id="PS51257">
    <property type="entry name" value="PROKAR_LIPOPROTEIN"/>
    <property type="match status" value="1"/>
</dbReference>
<keyword evidence="3" id="KW-1185">Reference proteome</keyword>
<organism evidence="2 3">
    <name type="scientific">Arabis alpina</name>
    <name type="common">Alpine rock-cress</name>
    <dbReference type="NCBI Taxonomy" id="50452"/>
    <lineage>
        <taxon>Eukaryota</taxon>
        <taxon>Viridiplantae</taxon>
        <taxon>Streptophyta</taxon>
        <taxon>Embryophyta</taxon>
        <taxon>Tracheophyta</taxon>
        <taxon>Spermatophyta</taxon>
        <taxon>Magnoliopsida</taxon>
        <taxon>eudicotyledons</taxon>
        <taxon>Gunneridae</taxon>
        <taxon>Pentapetalae</taxon>
        <taxon>rosids</taxon>
        <taxon>malvids</taxon>
        <taxon>Brassicales</taxon>
        <taxon>Brassicaceae</taxon>
        <taxon>Arabideae</taxon>
        <taxon>Arabis</taxon>
    </lineage>
</organism>
<dbReference type="EMBL" id="CM002876">
    <property type="protein sequence ID" value="KFK27992.1"/>
    <property type="molecule type" value="Genomic_DNA"/>
</dbReference>
<dbReference type="AlphaFoldDB" id="A0A087GDP0"/>
<proteinExistence type="predicted"/>
<dbReference type="OrthoDB" id="1030839at2759"/>
<dbReference type="Gramene" id="KFK27992">
    <property type="protein sequence ID" value="KFK27992"/>
    <property type="gene ID" value="AALP_AA8G457600"/>
</dbReference>
<gene>
    <name evidence="2" type="ordered locus">AALP_Aa8g457600</name>
</gene>
<name>A0A087GDP0_ARAAL</name>
<evidence type="ECO:0000313" key="2">
    <source>
        <dbReference type="EMBL" id="KFK27992.1"/>
    </source>
</evidence>